<feature type="compositionally biased region" description="Basic and acidic residues" evidence="1">
    <location>
        <begin position="130"/>
        <end position="146"/>
    </location>
</feature>
<feature type="compositionally biased region" description="Basic and acidic residues" evidence="1">
    <location>
        <begin position="28"/>
        <end position="39"/>
    </location>
</feature>
<keyword evidence="3" id="KW-1185">Reference proteome</keyword>
<name>K0RWC3_THAOC</name>
<feature type="region of interest" description="Disordered" evidence="1">
    <location>
        <begin position="1"/>
        <end position="67"/>
    </location>
</feature>
<dbReference type="Proteomes" id="UP000266841">
    <property type="component" value="Unassembled WGS sequence"/>
</dbReference>
<proteinExistence type="predicted"/>
<gene>
    <name evidence="2" type="ORF">THAOC_22687</name>
</gene>
<feature type="region of interest" description="Disordered" evidence="1">
    <location>
        <begin position="81"/>
        <end position="176"/>
    </location>
</feature>
<sequence>MLALRNSPGRLDTGSFAGGDGAVALSKSRGEDLQSHDGEIEIGTASSLAQTETHTRDAETMLPPRLSSRRLAGTALAALCGLASGSGGAPPHSSSHGVLYARPDTDGDAAGTGRPPLKGSSPPLLARALQRQDKGNKNKEKDKGGEKAAPPPAPPAAAAGGDALHGTPATADCLRQ</sequence>
<evidence type="ECO:0000256" key="1">
    <source>
        <dbReference type="SAM" id="MobiDB-lite"/>
    </source>
</evidence>
<dbReference type="EMBL" id="AGNL01028739">
    <property type="protein sequence ID" value="EJK57285.1"/>
    <property type="molecule type" value="Genomic_DNA"/>
</dbReference>
<evidence type="ECO:0000313" key="3">
    <source>
        <dbReference type="Proteomes" id="UP000266841"/>
    </source>
</evidence>
<accession>K0RWC3</accession>
<organism evidence="2 3">
    <name type="scientific">Thalassiosira oceanica</name>
    <name type="common">Marine diatom</name>
    <dbReference type="NCBI Taxonomy" id="159749"/>
    <lineage>
        <taxon>Eukaryota</taxon>
        <taxon>Sar</taxon>
        <taxon>Stramenopiles</taxon>
        <taxon>Ochrophyta</taxon>
        <taxon>Bacillariophyta</taxon>
        <taxon>Coscinodiscophyceae</taxon>
        <taxon>Thalassiosirophycidae</taxon>
        <taxon>Thalassiosirales</taxon>
        <taxon>Thalassiosiraceae</taxon>
        <taxon>Thalassiosira</taxon>
    </lineage>
</organism>
<evidence type="ECO:0000313" key="2">
    <source>
        <dbReference type="EMBL" id="EJK57285.1"/>
    </source>
</evidence>
<protein>
    <submittedName>
        <fullName evidence="2">Uncharacterized protein</fullName>
    </submittedName>
</protein>
<feature type="non-terminal residue" evidence="2">
    <location>
        <position position="176"/>
    </location>
</feature>
<feature type="compositionally biased region" description="Low complexity" evidence="1">
    <location>
        <begin position="81"/>
        <end position="97"/>
    </location>
</feature>
<dbReference type="AlphaFoldDB" id="K0RWC3"/>
<comment type="caution">
    <text evidence="2">The sequence shown here is derived from an EMBL/GenBank/DDBJ whole genome shotgun (WGS) entry which is preliminary data.</text>
</comment>
<reference evidence="2 3" key="1">
    <citation type="journal article" date="2012" name="Genome Biol.">
        <title>Genome and low-iron response of an oceanic diatom adapted to chronic iron limitation.</title>
        <authorList>
            <person name="Lommer M."/>
            <person name="Specht M."/>
            <person name="Roy A.S."/>
            <person name="Kraemer L."/>
            <person name="Andreson R."/>
            <person name="Gutowska M.A."/>
            <person name="Wolf J."/>
            <person name="Bergner S.V."/>
            <person name="Schilhabel M.B."/>
            <person name="Klostermeier U.C."/>
            <person name="Beiko R.G."/>
            <person name="Rosenstiel P."/>
            <person name="Hippler M."/>
            <person name="Laroche J."/>
        </authorList>
    </citation>
    <scope>NUCLEOTIDE SEQUENCE [LARGE SCALE GENOMIC DNA]</scope>
    <source>
        <strain evidence="2 3">CCMP1005</strain>
    </source>
</reference>